<comment type="similarity">
    <text evidence="1">Belongs to the RutC family.</text>
</comment>
<reference evidence="2 3" key="1">
    <citation type="journal article" date="2016" name="Nat. Commun.">
        <title>Ectomycorrhizal ecology is imprinted in the genome of the dominant symbiotic fungus Cenococcum geophilum.</title>
        <authorList>
            <consortium name="DOE Joint Genome Institute"/>
            <person name="Peter M."/>
            <person name="Kohler A."/>
            <person name="Ohm R.A."/>
            <person name="Kuo A."/>
            <person name="Krutzmann J."/>
            <person name="Morin E."/>
            <person name="Arend M."/>
            <person name="Barry K.W."/>
            <person name="Binder M."/>
            <person name="Choi C."/>
            <person name="Clum A."/>
            <person name="Copeland A."/>
            <person name="Grisel N."/>
            <person name="Haridas S."/>
            <person name="Kipfer T."/>
            <person name="LaButti K."/>
            <person name="Lindquist E."/>
            <person name="Lipzen A."/>
            <person name="Maire R."/>
            <person name="Meier B."/>
            <person name="Mihaltcheva S."/>
            <person name="Molinier V."/>
            <person name="Murat C."/>
            <person name="Poggeler S."/>
            <person name="Quandt C.A."/>
            <person name="Sperisen C."/>
            <person name="Tritt A."/>
            <person name="Tisserant E."/>
            <person name="Crous P.W."/>
            <person name="Henrissat B."/>
            <person name="Nehls U."/>
            <person name="Egli S."/>
            <person name="Spatafora J.W."/>
            <person name="Grigoriev I.V."/>
            <person name="Martin F.M."/>
        </authorList>
    </citation>
    <scope>NUCLEOTIDE SEQUENCE [LARGE SCALE GENOMIC DNA]</scope>
    <source>
        <strain evidence="2 3">CBS 459.81</strain>
    </source>
</reference>
<proteinExistence type="inferred from homology"/>
<dbReference type="Pfam" id="PF01042">
    <property type="entry name" value="Ribonuc_L-PSP"/>
    <property type="match status" value="1"/>
</dbReference>
<dbReference type="FunFam" id="3.30.1330.40:FF:000001">
    <property type="entry name" value="L-PSP family endoribonuclease"/>
    <property type="match status" value="1"/>
</dbReference>
<evidence type="ECO:0000313" key="2">
    <source>
        <dbReference type="EMBL" id="OCK75607.1"/>
    </source>
</evidence>
<evidence type="ECO:0000256" key="1">
    <source>
        <dbReference type="ARBA" id="ARBA00010552"/>
    </source>
</evidence>
<dbReference type="InterPro" id="IPR035959">
    <property type="entry name" value="RutC-like_sf"/>
</dbReference>
<evidence type="ECO:0000313" key="3">
    <source>
        <dbReference type="Proteomes" id="UP000250266"/>
    </source>
</evidence>
<protein>
    <submittedName>
        <fullName evidence="2">YjgF-like protein</fullName>
    </submittedName>
</protein>
<gene>
    <name evidence="2" type="ORF">K432DRAFT_386076</name>
</gene>
<dbReference type="Proteomes" id="UP000250266">
    <property type="component" value="Unassembled WGS sequence"/>
</dbReference>
<organism evidence="2 3">
    <name type="scientific">Lepidopterella palustris CBS 459.81</name>
    <dbReference type="NCBI Taxonomy" id="1314670"/>
    <lineage>
        <taxon>Eukaryota</taxon>
        <taxon>Fungi</taxon>
        <taxon>Dikarya</taxon>
        <taxon>Ascomycota</taxon>
        <taxon>Pezizomycotina</taxon>
        <taxon>Dothideomycetes</taxon>
        <taxon>Pleosporomycetidae</taxon>
        <taxon>Mytilinidiales</taxon>
        <taxon>Argynnaceae</taxon>
        <taxon>Lepidopterella</taxon>
    </lineage>
</organism>
<name>A0A8E2E1E4_9PEZI</name>
<dbReference type="EMBL" id="KV745295">
    <property type="protein sequence ID" value="OCK75607.1"/>
    <property type="molecule type" value="Genomic_DNA"/>
</dbReference>
<dbReference type="Gene3D" id="3.30.1330.40">
    <property type="entry name" value="RutC-like"/>
    <property type="match status" value="1"/>
</dbReference>
<dbReference type="GO" id="GO:0019239">
    <property type="term" value="F:deaminase activity"/>
    <property type="evidence" value="ECO:0007669"/>
    <property type="project" value="TreeGrafter"/>
</dbReference>
<accession>A0A8E2E1E4</accession>
<keyword evidence="3" id="KW-1185">Reference proteome</keyword>
<dbReference type="SUPFAM" id="SSF55298">
    <property type="entry name" value="YjgF-like"/>
    <property type="match status" value="1"/>
</dbReference>
<dbReference type="GO" id="GO:0005829">
    <property type="term" value="C:cytosol"/>
    <property type="evidence" value="ECO:0007669"/>
    <property type="project" value="TreeGrafter"/>
</dbReference>
<dbReference type="GO" id="GO:0005739">
    <property type="term" value="C:mitochondrion"/>
    <property type="evidence" value="ECO:0007669"/>
    <property type="project" value="UniProtKB-ARBA"/>
</dbReference>
<dbReference type="PANTHER" id="PTHR11803">
    <property type="entry name" value="2-IMINOBUTANOATE/2-IMINOPROPANOATE DEAMINASE RIDA"/>
    <property type="match status" value="1"/>
</dbReference>
<dbReference type="AlphaFoldDB" id="A0A8E2E1E4"/>
<dbReference type="InterPro" id="IPR006175">
    <property type="entry name" value="YjgF/YER057c/UK114"/>
</dbReference>
<dbReference type="PANTHER" id="PTHR11803:SF42">
    <property type="entry name" value="MMF1"/>
    <property type="match status" value="1"/>
</dbReference>
<dbReference type="OrthoDB" id="309640at2759"/>
<sequence>MNLIEGSVKDRTRQIMKNLSGVLEDAGSSLQNIVKANIYLTSMEKFSAMNEAYLEFFGDYVPARTCVEVKGLPMGTDVEIECTAHL</sequence>
<dbReference type="CDD" id="cd00448">
    <property type="entry name" value="YjgF_YER057c_UK114_family"/>
    <property type="match status" value="1"/>
</dbReference>